<dbReference type="EMBL" id="PPTA01000001">
    <property type="protein sequence ID" value="TFB07497.1"/>
    <property type="molecule type" value="Genomic_DNA"/>
</dbReference>
<evidence type="ECO:0000256" key="2">
    <source>
        <dbReference type="ARBA" id="ARBA00004496"/>
    </source>
</evidence>
<dbReference type="Proteomes" id="UP001642720">
    <property type="component" value="Unassembled WGS sequence"/>
</dbReference>
<evidence type="ECO:0000256" key="1">
    <source>
        <dbReference type="ARBA" id="ARBA00004123"/>
    </source>
</evidence>
<feature type="region of interest" description="Disordered" evidence="5">
    <location>
        <begin position="326"/>
        <end position="378"/>
    </location>
</feature>
<sequence length="584" mass="67024">MHSRNPTNSSFTSSFSTLTSSSAKSQQYLDSLIPPSREEFERIAHVQEEKEEEIRQRIKEQKRRSHQESRRSLQSNRSDERSDAARVIQKTFRGYRARREMNGFTLDSSTRWITAIREAQFRETTRPRGRSFTGQSQDTLSSGDTNDIHAIARSNWKKLGMIALRAGHDDEEEESDSDSSCESTRLSPREKEELRKLREEANAQRRSTALTLGLQYWLEIVDQKHRYGTNLRMYHEEWRKADTNENFFYWLDYGEGRYISLDTCPRDRLERDQVRYLSREERQYYLATVDDQGRLCWAKNGEPIDTSDKYRDSIYGIVPVDDPAPPWRTVAEPNPYAESSSGLTSSSSASYSDPSHEQNRADKHTNPPPDPRDVKKVKQFSATSTLNKLLRKTVKDGTWIFVADTSFRLYIGIKQAGSFQHSSFLQGARISAGGLIGIKEGKLTFLSPLSGHYRPPTSNFRAFVRSLKAEGVDVGHVPISKAYAVLLGLETYTKTRRVGKDLVHKAIHRKNKAIHPKEMKKKEEEEKDTSKSAQKERQVVAMEKRQTELEKQAHVEETAIKALKRLHLVPTAGQASEKRSVTSR</sequence>
<feature type="compositionally biased region" description="Basic and acidic residues" evidence="5">
    <location>
        <begin position="36"/>
        <end position="59"/>
    </location>
</feature>
<protein>
    <submittedName>
        <fullName evidence="6">IQ domain-containing protein IQM6</fullName>
    </submittedName>
</protein>
<feature type="region of interest" description="Disordered" evidence="5">
    <location>
        <begin position="167"/>
        <end position="200"/>
    </location>
</feature>
<feature type="compositionally biased region" description="Basic and acidic residues" evidence="5">
    <location>
        <begin position="187"/>
        <end position="200"/>
    </location>
</feature>
<feature type="region of interest" description="Disordered" evidence="5">
    <location>
        <begin position="123"/>
        <end position="146"/>
    </location>
</feature>
<organism evidence="6 7">
    <name type="scientific">Trichoderma ghanense</name>
    <dbReference type="NCBI Taxonomy" id="65468"/>
    <lineage>
        <taxon>Eukaryota</taxon>
        <taxon>Fungi</taxon>
        <taxon>Dikarya</taxon>
        <taxon>Ascomycota</taxon>
        <taxon>Pezizomycotina</taxon>
        <taxon>Sordariomycetes</taxon>
        <taxon>Hypocreomycetidae</taxon>
        <taxon>Hypocreales</taxon>
        <taxon>Hypocreaceae</taxon>
        <taxon>Trichoderma</taxon>
    </lineage>
</organism>
<evidence type="ECO:0000256" key="4">
    <source>
        <dbReference type="ARBA" id="ARBA00023242"/>
    </source>
</evidence>
<comment type="caution">
    <text evidence="6">The sequence shown here is derived from an EMBL/GenBank/DDBJ whole genome shotgun (WGS) entry which is preliminary data.</text>
</comment>
<feature type="region of interest" description="Disordered" evidence="5">
    <location>
        <begin position="1"/>
        <end position="85"/>
    </location>
</feature>
<evidence type="ECO:0000256" key="5">
    <source>
        <dbReference type="SAM" id="MobiDB-lite"/>
    </source>
</evidence>
<evidence type="ECO:0000256" key="3">
    <source>
        <dbReference type="ARBA" id="ARBA00022490"/>
    </source>
</evidence>
<keyword evidence="3" id="KW-0963">Cytoplasm</keyword>
<dbReference type="PANTHER" id="PTHR31250">
    <property type="entry name" value="IQ DOMAIN-CONTAINING PROTEIN IQM3"/>
    <property type="match status" value="1"/>
</dbReference>
<keyword evidence="4" id="KW-0539">Nucleus</keyword>
<accession>A0ABY2HIM1</accession>
<feature type="compositionally biased region" description="Low complexity" evidence="5">
    <location>
        <begin position="9"/>
        <end position="22"/>
    </location>
</feature>
<feature type="compositionally biased region" description="Acidic residues" evidence="5">
    <location>
        <begin position="169"/>
        <end position="179"/>
    </location>
</feature>
<evidence type="ECO:0000313" key="7">
    <source>
        <dbReference type="Proteomes" id="UP001642720"/>
    </source>
</evidence>
<reference evidence="6 7" key="1">
    <citation type="submission" date="2018-01" db="EMBL/GenBank/DDBJ databases">
        <title>Genome characterization of the sugarcane-associated fungus Trichoderma ghanense CCMA-1212 and their application in lignocelulose bioconversion.</title>
        <authorList>
            <person name="Steindorff A.S."/>
            <person name="Mendes T.D."/>
            <person name="Vilela E.S.D."/>
            <person name="Rodrigues D.S."/>
            <person name="Formighieri E.F."/>
            <person name="Melo I.S."/>
            <person name="Favaro L.C.L."/>
        </authorList>
    </citation>
    <scope>NUCLEOTIDE SEQUENCE [LARGE SCALE GENOMIC DNA]</scope>
    <source>
        <strain evidence="6 7">CCMA-1212</strain>
    </source>
</reference>
<proteinExistence type="predicted"/>
<keyword evidence="7" id="KW-1185">Reference proteome</keyword>
<comment type="subcellular location">
    <subcellularLocation>
        <location evidence="2">Cytoplasm</location>
    </subcellularLocation>
    <subcellularLocation>
        <location evidence="1">Nucleus</location>
    </subcellularLocation>
</comment>
<name>A0ABY2HIM1_9HYPO</name>
<dbReference type="RefSeq" id="XP_073563698.1">
    <property type="nucleotide sequence ID" value="XM_073698347.1"/>
</dbReference>
<feature type="compositionally biased region" description="Basic and acidic residues" evidence="5">
    <location>
        <begin position="354"/>
        <end position="376"/>
    </location>
</feature>
<feature type="compositionally biased region" description="Basic and acidic residues" evidence="5">
    <location>
        <begin position="515"/>
        <end position="552"/>
    </location>
</feature>
<gene>
    <name evidence="6" type="ORF">CCMA1212_000900</name>
</gene>
<dbReference type="InterPro" id="IPR000048">
    <property type="entry name" value="IQ_motif_EF-hand-BS"/>
</dbReference>
<dbReference type="InterPro" id="IPR044159">
    <property type="entry name" value="IQM"/>
</dbReference>
<evidence type="ECO:0000313" key="6">
    <source>
        <dbReference type="EMBL" id="TFB07497.1"/>
    </source>
</evidence>
<feature type="compositionally biased region" description="Polar residues" evidence="5">
    <location>
        <begin position="132"/>
        <end position="145"/>
    </location>
</feature>
<dbReference type="CDD" id="cd23767">
    <property type="entry name" value="IQCD"/>
    <property type="match status" value="1"/>
</dbReference>
<dbReference type="PANTHER" id="PTHR31250:SF27">
    <property type="entry name" value="IQ DOMAIN-CONTAINING PROTEIN IQM5"/>
    <property type="match status" value="1"/>
</dbReference>
<feature type="region of interest" description="Disordered" evidence="5">
    <location>
        <begin position="512"/>
        <end position="552"/>
    </location>
</feature>
<dbReference type="SMART" id="SM00015">
    <property type="entry name" value="IQ"/>
    <property type="match status" value="1"/>
</dbReference>
<feature type="compositionally biased region" description="Low complexity" evidence="5">
    <location>
        <begin position="339"/>
        <end position="353"/>
    </location>
</feature>
<dbReference type="GeneID" id="300572797"/>
<dbReference type="PROSITE" id="PS50096">
    <property type="entry name" value="IQ"/>
    <property type="match status" value="1"/>
</dbReference>
<feature type="compositionally biased region" description="Basic and acidic residues" evidence="5">
    <location>
        <begin position="66"/>
        <end position="84"/>
    </location>
</feature>